<sequence length="49" mass="5234">MSARTRHRRRLLAATALTLLALVLTGCEDGTGVRDEGPSTLSPSTHSTR</sequence>
<keyword evidence="4" id="KW-1185">Reference proteome</keyword>
<protein>
    <submittedName>
        <fullName evidence="3">Uncharacterized protein</fullName>
    </submittedName>
</protein>
<accession>A0ABP7TT50</accession>
<organism evidence="3 4">
    <name type="scientific">Streptomyces plumbiresistens</name>
    <dbReference type="NCBI Taxonomy" id="511811"/>
    <lineage>
        <taxon>Bacteria</taxon>
        <taxon>Bacillati</taxon>
        <taxon>Actinomycetota</taxon>
        <taxon>Actinomycetes</taxon>
        <taxon>Kitasatosporales</taxon>
        <taxon>Streptomycetaceae</taxon>
        <taxon>Streptomyces</taxon>
    </lineage>
</organism>
<feature type="compositionally biased region" description="Polar residues" evidence="1">
    <location>
        <begin position="39"/>
        <end position="49"/>
    </location>
</feature>
<evidence type="ECO:0000313" key="3">
    <source>
        <dbReference type="EMBL" id="GAA4030871.1"/>
    </source>
</evidence>
<dbReference type="RefSeq" id="WP_266435615.1">
    <property type="nucleotide sequence ID" value="NZ_BAAAZX010000051.1"/>
</dbReference>
<evidence type="ECO:0000256" key="2">
    <source>
        <dbReference type="SAM" id="SignalP"/>
    </source>
</evidence>
<evidence type="ECO:0000256" key="1">
    <source>
        <dbReference type="SAM" id="MobiDB-lite"/>
    </source>
</evidence>
<proteinExistence type="predicted"/>
<evidence type="ECO:0000313" key="4">
    <source>
        <dbReference type="Proteomes" id="UP001500456"/>
    </source>
</evidence>
<comment type="caution">
    <text evidence="3">The sequence shown here is derived from an EMBL/GenBank/DDBJ whole genome shotgun (WGS) entry which is preliminary data.</text>
</comment>
<feature type="signal peptide" evidence="2">
    <location>
        <begin position="1"/>
        <end position="26"/>
    </location>
</feature>
<reference evidence="4" key="1">
    <citation type="journal article" date="2019" name="Int. J. Syst. Evol. Microbiol.">
        <title>The Global Catalogue of Microorganisms (GCM) 10K type strain sequencing project: providing services to taxonomists for standard genome sequencing and annotation.</title>
        <authorList>
            <consortium name="The Broad Institute Genomics Platform"/>
            <consortium name="The Broad Institute Genome Sequencing Center for Infectious Disease"/>
            <person name="Wu L."/>
            <person name="Ma J."/>
        </authorList>
    </citation>
    <scope>NUCLEOTIDE SEQUENCE [LARGE SCALE GENOMIC DNA]</scope>
    <source>
        <strain evidence="4">JCM 16924</strain>
    </source>
</reference>
<gene>
    <name evidence="3" type="ORF">GCM10022232_91000</name>
</gene>
<feature type="chain" id="PRO_5046611289" evidence="2">
    <location>
        <begin position="27"/>
        <end position="49"/>
    </location>
</feature>
<keyword evidence="2" id="KW-0732">Signal</keyword>
<dbReference type="Proteomes" id="UP001500456">
    <property type="component" value="Unassembled WGS sequence"/>
</dbReference>
<dbReference type="PROSITE" id="PS51257">
    <property type="entry name" value="PROKAR_LIPOPROTEIN"/>
    <property type="match status" value="1"/>
</dbReference>
<name>A0ABP7TT50_9ACTN</name>
<feature type="region of interest" description="Disordered" evidence="1">
    <location>
        <begin position="28"/>
        <end position="49"/>
    </location>
</feature>
<dbReference type="EMBL" id="BAAAZX010000051">
    <property type="protein sequence ID" value="GAA4030871.1"/>
    <property type="molecule type" value="Genomic_DNA"/>
</dbReference>